<dbReference type="SMART" id="SM00530">
    <property type="entry name" value="HTH_XRE"/>
    <property type="match status" value="1"/>
</dbReference>
<dbReference type="PANTHER" id="PTHR46797">
    <property type="entry name" value="HTH-TYPE TRANSCRIPTIONAL REGULATOR"/>
    <property type="match status" value="1"/>
</dbReference>
<dbReference type="InterPro" id="IPR010982">
    <property type="entry name" value="Lambda_DNA-bd_dom_sf"/>
</dbReference>
<protein>
    <submittedName>
        <fullName evidence="3">Helix-turn-helix domain-containing protein</fullName>
    </submittedName>
</protein>
<dbReference type="GO" id="GO:0003677">
    <property type="term" value="F:DNA binding"/>
    <property type="evidence" value="ECO:0007669"/>
    <property type="project" value="UniProtKB-KW"/>
</dbReference>
<dbReference type="PANTHER" id="PTHR46797:SF10">
    <property type="entry name" value="BLR1115 PROTEIN"/>
    <property type="match status" value="1"/>
</dbReference>
<dbReference type="InterPro" id="IPR001387">
    <property type="entry name" value="Cro/C1-type_HTH"/>
</dbReference>
<evidence type="ECO:0000313" key="3">
    <source>
        <dbReference type="EMBL" id="RUR65823.1"/>
    </source>
</evidence>
<comment type="caution">
    <text evidence="3">The sequence shown here is derived from an EMBL/GenBank/DDBJ whole genome shotgun (WGS) entry which is preliminary data.</text>
</comment>
<sequence>MRNDSSPDPSPEPSPAEVSGQNIDLLIANRLLALRQSQGLSLADLAERSRVSKAMISKVERAQSSPTAVLLGKLAAGLGVPLAQLLTEEKGQPKRLRTRAEQEVWRDPQAGYLRRQVAERQAGSGVEMVEIELPRSVQVDYPRWSGKPYRQCLWMLEGELRVDYGDERFELAPGDCLDFGVDRPLVFKALGRGACRYLLVASPE</sequence>
<dbReference type="Pfam" id="PF01381">
    <property type="entry name" value="HTH_3"/>
    <property type="match status" value="1"/>
</dbReference>
<evidence type="ECO:0000259" key="2">
    <source>
        <dbReference type="PROSITE" id="PS50943"/>
    </source>
</evidence>
<dbReference type="InterPro" id="IPR011051">
    <property type="entry name" value="RmlC_Cupin_sf"/>
</dbReference>
<dbReference type="RefSeq" id="WP_126018871.1">
    <property type="nucleotide sequence ID" value="NZ_RXFT01000001.1"/>
</dbReference>
<dbReference type="Gene3D" id="1.10.260.40">
    <property type="entry name" value="lambda repressor-like DNA-binding domains"/>
    <property type="match status" value="1"/>
</dbReference>
<dbReference type="Proteomes" id="UP000281118">
    <property type="component" value="Unassembled WGS sequence"/>
</dbReference>
<dbReference type="EMBL" id="RXFT01000001">
    <property type="protein sequence ID" value="RUR65823.1"/>
    <property type="molecule type" value="Genomic_DNA"/>
</dbReference>
<dbReference type="GO" id="GO:0005829">
    <property type="term" value="C:cytosol"/>
    <property type="evidence" value="ECO:0007669"/>
    <property type="project" value="TreeGrafter"/>
</dbReference>
<name>A0A433MD93_9BURK</name>
<evidence type="ECO:0000256" key="1">
    <source>
        <dbReference type="ARBA" id="ARBA00023125"/>
    </source>
</evidence>
<dbReference type="CDD" id="cd00093">
    <property type="entry name" value="HTH_XRE"/>
    <property type="match status" value="1"/>
</dbReference>
<feature type="domain" description="HTH cro/C1-type" evidence="2">
    <location>
        <begin position="31"/>
        <end position="85"/>
    </location>
</feature>
<accession>A0A433MD93</accession>
<evidence type="ECO:0000313" key="4">
    <source>
        <dbReference type="Proteomes" id="UP000281118"/>
    </source>
</evidence>
<dbReference type="PROSITE" id="PS50943">
    <property type="entry name" value="HTH_CROC1"/>
    <property type="match status" value="1"/>
</dbReference>
<dbReference type="GO" id="GO:0003700">
    <property type="term" value="F:DNA-binding transcription factor activity"/>
    <property type="evidence" value="ECO:0007669"/>
    <property type="project" value="TreeGrafter"/>
</dbReference>
<dbReference type="InterPro" id="IPR050807">
    <property type="entry name" value="TransReg_Diox_bact_type"/>
</dbReference>
<dbReference type="CDD" id="cd02209">
    <property type="entry name" value="cupin_XRE_C"/>
    <property type="match status" value="1"/>
</dbReference>
<gene>
    <name evidence="3" type="ORF">EJP67_01985</name>
</gene>
<keyword evidence="1" id="KW-0238">DNA-binding</keyword>
<dbReference type="InterPro" id="IPR014710">
    <property type="entry name" value="RmlC-like_jellyroll"/>
</dbReference>
<reference evidence="3 4" key="1">
    <citation type="submission" date="2018-12" db="EMBL/GenBank/DDBJ databases">
        <title>The genome sequences of Variovorax guangxiensis DSM 27352.</title>
        <authorList>
            <person name="Gao J."/>
            <person name="Sun J."/>
        </authorList>
    </citation>
    <scope>NUCLEOTIDE SEQUENCE [LARGE SCALE GENOMIC DNA]</scope>
    <source>
        <strain evidence="3 4">DSM 27352</strain>
    </source>
</reference>
<dbReference type="AlphaFoldDB" id="A0A433MD93"/>
<dbReference type="OrthoDB" id="73827at2"/>
<proteinExistence type="predicted"/>
<dbReference type="SUPFAM" id="SSF47413">
    <property type="entry name" value="lambda repressor-like DNA-binding domains"/>
    <property type="match status" value="1"/>
</dbReference>
<organism evidence="3 4">
    <name type="scientific">Variovorax guangxiensis</name>
    <dbReference type="NCBI Taxonomy" id="1775474"/>
    <lineage>
        <taxon>Bacteria</taxon>
        <taxon>Pseudomonadati</taxon>
        <taxon>Pseudomonadota</taxon>
        <taxon>Betaproteobacteria</taxon>
        <taxon>Burkholderiales</taxon>
        <taxon>Comamonadaceae</taxon>
        <taxon>Variovorax</taxon>
    </lineage>
</organism>
<dbReference type="SUPFAM" id="SSF51182">
    <property type="entry name" value="RmlC-like cupins"/>
    <property type="match status" value="1"/>
</dbReference>
<dbReference type="Gene3D" id="2.60.120.10">
    <property type="entry name" value="Jelly Rolls"/>
    <property type="match status" value="1"/>
</dbReference>